<dbReference type="AlphaFoldDB" id="A0A8K1FNM5"/>
<organism evidence="2 3">
    <name type="scientific">Pythium oligandrum</name>
    <name type="common">Mycoparasitic fungus</name>
    <dbReference type="NCBI Taxonomy" id="41045"/>
    <lineage>
        <taxon>Eukaryota</taxon>
        <taxon>Sar</taxon>
        <taxon>Stramenopiles</taxon>
        <taxon>Oomycota</taxon>
        <taxon>Peronosporomycetes</taxon>
        <taxon>Pythiales</taxon>
        <taxon>Pythiaceae</taxon>
        <taxon>Pythium</taxon>
    </lineage>
</organism>
<feature type="compositionally biased region" description="Polar residues" evidence="1">
    <location>
        <begin position="658"/>
        <end position="668"/>
    </location>
</feature>
<name>A0A8K1FNM5_PYTOL</name>
<dbReference type="EMBL" id="SPLM01000004">
    <property type="protein sequence ID" value="TMW67484.1"/>
    <property type="molecule type" value="Genomic_DNA"/>
</dbReference>
<gene>
    <name evidence="2" type="ORF">Poli38472_011104</name>
</gene>
<feature type="compositionally biased region" description="Low complexity" evidence="1">
    <location>
        <begin position="669"/>
        <end position="682"/>
    </location>
</feature>
<comment type="caution">
    <text evidence="2">The sequence shown here is derived from an EMBL/GenBank/DDBJ whole genome shotgun (WGS) entry which is preliminary data.</text>
</comment>
<keyword evidence="3" id="KW-1185">Reference proteome</keyword>
<reference evidence="2" key="1">
    <citation type="submission" date="2019-03" db="EMBL/GenBank/DDBJ databases">
        <title>Long read genome sequence of the mycoparasitic Pythium oligandrum ATCC 38472 isolated from sugarbeet rhizosphere.</title>
        <authorList>
            <person name="Gaulin E."/>
        </authorList>
    </citation>
    <scope>NUCLEOTIDE SEQUENCE</scope>
    <source>
        <strain evidence="2">ATCC 38472_TT</strain>
    </source>
</reference>
<accession>A0A8K1FNM5</accession>
<feature type="region of interest" description="Disordered" evidence="1">
    <location>
        <begin position="658"/>
        <end position="682"/>
    </location>
</feature>
<evidence type="ECO:0000256" key="1">
    <source>
        <dbReference type="SAM" id="MobiDB-lite"/>
    </source>
</evidence>
<evidence type="ECO:0000313" key="2">
    <source>
        <dbReference type="EMBL" id="TMW67484.1"/>
    </source>
</evidence>
<protein>
    <recommendedName>
        <fullName evidence="4">CST complex subunit CTC1</fullName>
    </recommendedName>
</protein>
<evidence type="ECO:0008006" key="4">
    <source>
        <dbReference type="Google" id="ProtNLM"/>
    </source>
</evidence>
<sequence>MILITNLKKVFSQECEVFLLQGSFHLSGREDKTLSTTQLFLWNESSIQQPFFDGANRDKEDNGYMTGTVVKFEGYVEEVVWDECLVIRGELRAIVVFFHYPTLDIFRYLRAGSRVRIQEAHIIRHASSAHSTVMLGVCTRSFVAISSHVSESVSPSLPLKRQNLRRSLKKWSIFGDFYQQPLCESIRWLELFQVITRQFFFGSDVDDKTSTDSLAYRCVRRRDAVCRVVGLSAPNVNQKTSPSVTLARRFLTSHSCNPQDCPSITSKITAELGCFKTVSDTQKKISEAVHKMLHHTKDGLQWPLRMSSDDLAITPIVVCLTGNIDSLDLEVCDRTGRMPCHVVGDVTPVVGTGGCTLYMLKKLDVVVECVDSPVEYDDVETPNFVISVSVASTDLQSIPLCSGAEHWVTPEDKPVEKWDLMVFVTKVDAVDRGKRHTRKQERRIHGVALRINDASDCATMDHTNAFRVELVMDSEVEHWFVRKHQWYYLPKVRMAEIFTVVEENRAQPTSDDSTEVTCVKWLRLLSREAPTVDHVNAEAFAEACETLWTAATQSKEHSSMSMLTLNRQNVFVPIMAPQLIETNAGQPKISSYDNHIMALTQRVVLSAGSPEIYRVRDLFQHSPWVDEDETNDLHQVRLIRLIGVIQEKTLVPNRHTTYQTRVTPGSKRQSLSDQPSPPSSQLTCRLKIRDLGSLEVIAIRLSANMLSHYGGLQPGVVIDLTNAQINIARGTFKSYIQWGHRTRLRIVPDMSPTEESSIYGQMPTTRLMSLYSSSALFDRTIRRFVVRVVHVSYVVLKRRCGGCRKPLDLMKQRRMWTHGEATDGQSSSCQWKHFQQMSPLFNRRTYVSASMRCIIDDGSAQSELFLENAVVWEMFRCGKGQQRRFEDVLSQHVSALSFYATRSAADTLFTTTTARETEYYHNEWRAFVQDAFTASRSLVVFAQRFYSPPKTSRQTSVLTFGKDLRVTIPAAPLAQLEALRVDDVHVRNELQRRLASIRIRPS</sequence>
<dbReference type="Proteomes" id="UP000794436">
    <property type="component" value="Unassembled WGS sequence"/>
</dbReference>
<proteinExistence type="predicted"/>
<dbReference type="OrthoDB" id="75320at2759"/>
<evidence type="ECO:0000313" key="3">
    <source>
        <dbReference type="Proteomes" id="UP000794436"/>
    </source>
</evidence>